<dbReference type="SUPFAM" id="SSF55729">
    <property type="entry name" value="Acyl-CoA N-acyltransferases (Nat)"/>
    <property type="match status" value="1"/>
</dbReference>
<accession>A0A9P4HLM5</accession>
<dbReference type="Pfam" id="PF24564">
    <property type="entry name" value="DUF7605"/>
    <property type="match status" value="1"/>
</dbReference>
<dbReference type="InterPro" id="IPR000182">
    <property type="entry name" value="GNAT_dom"/>
</dbReference>
<feature type="compositionally biased region" description="Basic and acidic residues" evidence="1">
    <location>
        <begin position="599"/>
        <end position="610"/>
    </location>
</feature>
<reference evidence="3" key="1">
    <citation type="journal article" date="2020" name="Stud. Mycol.">
        <title>101 Dothideomycetes genomes: a test case for predicting lifestyles and emergence of pathogens.</title>
        <authorList>
            <person name="Haridas S."/>
            <person name="Albert R."/>
            <person name="Binder M."/>
            <person name="Bloem J."/>
            <person name="Labutti K."/>
            <person name="Salamov A."/>
            <person name="Andreopoulos B."/>
            <person name="Baker S."/>
            <person name="Barry K."/>
            <person name="Bills G."/>
            <person name="Bluhm B."/>
            <person name="Cannon C."/>
            <person name="Castanera R."/>
            <person name="Culley D."/>
            <person name="Daum C."/>
            <person name="Ezra D."/>
            <person name="Gonzalez J."/>
            <person name="Henrissat B."/>
            <person name="Kuo A."/>
            <person name="Liang C."/>
            <person name="Lipzen A."/>
            <person name="Lutzoni F."/>
            <person name="Magnuson J."/>
            <person name="Mondo S."/>
            <person name="Nolan M."/>
            <person name="Ohm R."/>
            <person name="Pangilinan J."/>
            <person name="Park H.-J."/>
            <person name="Ramirez L."/>
            <person name="Alfaro M."/>
            <person name="Sun H."/>
            <person name="Tritt A."/>
            <person name="Yoshinaga Y."/>
            <person name="Zwiers L.-H."/>
            <person name="Turgeon B."/>
            <person name="Goodwin S."/>
            <person name="Spatafora J."/>
            <person name="Crous P."/>
            <person name="Grigoriev I."/>
        </authorList>
    </citation>
    <scope>NUCLEOTIDE SEQUENCE</scope>
    <source>
        <strain evidence="3">CBS 110217</strain>
    </source>
</reference>
<dbReference type="EMBL" id="ML978154">
    <property type="protein sequence ID" value="KAF2036583.1"/>
    <property type="molecule type" value="Genomic_DNA"/>
</dbReference>
<organism evidence="3 4">
    <name type="scientific">Setomelanomma holmii</name>
    <dbReference type="NCBI Taxonomy" id="210430"/>
    <lineage>
        <taxon>Eukaryota</taxon>
        <taxon>Fungi</taxon>
        <taxon>Dikarya</taxon>
        <taxon>Ascomycota</taxon>
        <taxon>Pezizomycotina</taxon>
        <taxon>Dothideomycetes</taxon>
        <taxon>Pleosporomycetidae</taxon>
        <taxon>Pleosporales</taxon>
        <taxon>Pleosporineae</taxon>
        <taxon>Phaeosphaeriaceae</taxon>
        <taxon>Setomelanomma</taxon>
    </lineage>
</organism>
<dbReference type="PANTHER" id="PTHR42791">
    <property type="entry name" value="GNAT FAMILY ACETYLTRANSFERASE"/>
    <property type="match status" value="1"/>
</dbReference>
<dbReference type="GO" id="GO:0016747">
    <property type="term" value="F:acyltransferase activity, transferring groups other than amino-acyl groups"/>
    <property type="evidence" value="ECO:0007669"/>
    <property type="project" value="InterPro"/>
</dbReference>
<dbReference type="Gene3D" id="3.40.630.30">
    <property type="match status" value="1"/>
</dbReference>
<proteinExistence type="predicted"/>
<dbReference type="InterPro" id="IPR016181">
    <property type="entry name" value="Acyl_CoA_acyltransferase"/>
</dbReference>
<dbReference type="InterPro" id="IPR056024">
    <property type="entry name" value="DUF7605"/>
</dbReference>
<keyword evidence="4" id="KW-1185">Reference proteome</keyword>
<sequence>MSRVWTVSEALPADSLAIATLFALSWTSPFEQLQFGRVDTSTLVSAMALRITRQMQLANMGFLVIRDPRTQEAVSVAQWSVHPEECAVSRETLEEFEEHQAFEDEIYRSNLPSDSNKDLIMEFSTGHYMVENLATHPDHRRKEFATRLLETISYRADAEKALVYLVTASDNDARAMYSRLGFAEQGRLTLKDIGRSVATQKCGMQDLTAMRLQRQSESPLFEPEKSTNVQHMYFDATAYLDNKIENAEAWREIAPYDPTQEDRPAAKVSVFRPGFIIQYLLNAIGILKRTKPNAELSHMEMRLKKLLSPTYSPAIIIGVRGLAGKGKTSVINAALSEIGLAHTSSGNVGTYVPVEYLALGDLPAPYAFEVRMFTLDQVKKCLRGLWEDYFQGALSDDRDDADDSDAVDLVKPARDTFLALFSDLPDFESEEKADAFLSQAKSVDDPRVVSKLLRWAQERYARLEQIASNQPFFTHTISDLTDLMEPYIQTAVSPHYEGQEAVGLESSRIHLAESYIKRCRITIVVDEIKRAGDNESLKQTLYEEIGDESSCKAPLQTDEQIMMSALKTHRAAMEQKAKKTNAQLKEPKNRKNQLLRQQQETRKSVTMEARSRQVKSNLRTWFRDNTGLKEPLNVFRVSTTHYMELLREDDNRSLMNLPEFTPGSTEIVALRRHLFTLVKKCGEKQSMINYYRQVKHLLNEMSLACTRFKPMYKRDHLLKFIQDTHDSFPDQCRRHRATFSRWLQPVLDASNTSLKDWLRKAEKSCEKWSHYNANSYWTFLKREGVHKRPTKNKEDWSRTLLDYGMDDLEPLLTALCSTGCSSYATELIQAFHEKMDDWILFSEFFDNMQLQNNAIEDHVRAMLSHQATSLKVKGSPFGRYMKETYISVMKAHPPRTGKAGIHNNRRAMFKNAIIDQASGPYLAIKQHIEVQANALLLAADSELKKMCDEIFDKICPVQEDDGFRALDRCKELKKDIDEAKRILEGPEKEALASAGIKVV</sequence>
<feature type="region of interest" description="Disordered" evidence="1">
    <location>
        <begin position="575"/>
        <end position="610"/>
    </location>
</feature>
<dbReference type="AlphaFoldDB" id="A0A9P4HLM5"/>
<dbReference type="Proteomes" id="UP000799777">
    <property type="component" value="Unassembled WGS sequence"/>
</dbReference>
<evidence type="ECO:0000259" key="2">
    <source>
        <dbReference type="PROSITE" id="PS51186"/>
    </source>
</evidence>
<evidence type="ECO:0000313" key="3">
    <source>
        <dbReference type="EMBL" id="KAF2036583.1"/>
    </source>
</evidence>
<name>A0A9P4HLM5_9PLEO</name>
<feature type="domain" description="N-acetyltransferase" evidence="2">
    <location>
        <begin position="63"/>
        <end position="209"/>
    </location>
</feature>
<gene>
    <name evidence="3" type="ORF">EK21DRAFT_95836</name>
</gene>
<dbReference type="InterPro" id="IPR052523">
    <property type="entry name" value="Trichothecene_AcTrans"/>
</dbReference>
<dbReference type="OrthoDB" id="410198at2759"/>
<comment type="caution">
    <text evidence="3">The sequence shown here is derived from an EMBL/GenBank/DDBJ whole genome shotgun (WGS) entry which is preliminary data.</text>
</comment>
<evidence type="ECO:0000313" key="4">
    <source>
        <dbReference type="Proteomes" id="UP000799777"/>
    </source>
</evidence>
<dbReference type="PANTHER" id="PTHR42791:SF1">
    <property type="entry name" value="N-ACETYLTRANSFERASE DOMAIN-CONTAINING PROTEIN"/>
    <property type="match status" value="1"/>
</dbReference>
<dbReference type="PROSITE" id="PS51186">
    <property type="entry name" value="GNAT"/>
    <property type="match status" value="1"/>
</dbReference>
<protein>
    <recommendedName>
        <fullName evidence="2">N-acetyltransferase domain-containing protein</fullName>
    </recommendedName>
</protein>
<evidence type="ECO:0000256" key="1">
    <source>
        <dbReference type="SAM" id="MobiDB-lite"/>
    </source>
</evidence>
<dbReference type="Pfam" id="PF13508">
    <property type="entry name" value="Acetyltransf_7"/>
    <property type="match status" value="1"/>
</dbReference>